<proteinExistence type="predicted"/>
<reference evidence="3" key="1">
    <citation type="submission" date="2020-05" db="EMBL/GenBank/DDBJ databases">
        <title>WGS assembly of Panicum virgatum.</title>
        <authorList>
            <person name="Lovell J.T."/>
            <person name="Jenkins J."/>
            <person name="Shu S."/>
            <person name="Juenger T.E."/>
            <person name="Schmutz J."/>
        </authorList>
    </citation>
    <scope>NUCLEOTIDE SEQUENCE</scope>
    <source>
        <strain evidence="3">AP13</strain>
    </source>
</reference>
<dbReference type="PROSITE" id="PS50846">
    <property type="entry name" value="HMA_2"/>
    <property type="match status" value="1"/>
</dbReference>
<evidence type="ECO:0000313" key="3">
    <source>
        <dbReference type="EMBL" id="KAG2597645.1"/>
    </source>
</evidence>
<dbReference type="Proteomes" id="UP000823388">
    <property type="component" value="Chromosome 5K"/>
</dbReference>
<dbReference type="PANTHER" id="PTHR46119:SF28">
    <property type="entry name" value="OS01G0976300 PROTEIN"/>
    <property type="match status" value="1"/>
</dbReference>
<dbReference type="OrthoDB" id="689350at2759"/>
<feature type="compositionally biased region" description="Low complexity" evidence="1">
    <location>
        <begin position="62"/>
        <end position="82"/>
    </location>
</feature>
<feature type="region of interest" description="Disordered" evidence="1">
    <location>
        <begin position="18"/>
        <end position="137"/>
    </location>
</feature>
<feature type="region of interest" description="Disordered" evidence="1">
    <location>
        <begin position="154"/>
        <end position="219"/>
    </location>
</feature>
<dbReference type="CDD" id="cd00371">
    <property type="entry name" value="HMA"/>
    <property type="match status" value="1"/>
</dbReference>
<keyword evidence="4" id="KW-1185">Reference proteome</keyword>
<dbReference type="InterPro" id="IPR006121">
    <property type="entry name" value="HMA_dom"/>
</dbReference>
<evidence type="ECO:0000256" key="1">
    <source>
        <dbReference type="SAM" id="MobiDB-lite"/>
    </source>
</evidence>
<feature type="compositionally biased region" description="Basic and acidic residues" evidence="1">
    <location>
        <begin position="36"/>
        <end position="45"/>
    </location>
</feature>
<evidence type="ECO:0000313" key="4">
    <source>
        <dbReference type="Proteomes" id="UP000823388"/>
    </source>
</evidence>
<organism evidence="3 4">
    <name type="scientific">Panicum virgatum</name>
    <name type="common">Blackwell switchgrass</name>
    <dbReference type="NCBI Taxonomy" id="38727"/>
    <lineage>
        <taxon>Eukaryota</taxon>
        <taxon>Viridiplantae</taxon>
        <taxon>Streptophyta</taxon>
        <taxon>Embryophyta</taxon>
        <taxon>Tracheophyta</taxon>
        <taxon>Spermatophyta</taxon>
        <taxon>Magnoliopsida</taxon>
        <taxon>Liliopsida</taxon>
        <taxon>Poales</taxon>
        <taxon>Poaceae</taxon>
        <taxon>PACMAD clade</taxon>
        <taxon>Panicoideae</taxon>
        <taxon>Panicodae</taxon>
        <taxon>Paniceae</taxon>
        <taxon>Panicinae</taxon>
        <taxon>Panicum</taxon>
        <taxon>Panicum sect. Hiantes</taxon>
    </lineage>
</organism>
<protein>
    <recommendedName>
        <fullName evidence="2">HMA domain-containing protein</fullName>
    </recommendedName>
</protein>
<dbReference type="Pfam" id="PF00403">
    <property type="entry name" value="HMA"/>
    <property type="match status" value="1"/>
</dbReference>
<dbReference type="SUPFAM" id="SSF55008">
    <property type="entry name" value="HMA, heavy metal-associated domain"/>
    <property type="match status" value="1"/>
</dbReference>
<dbReference type="EMBL" id="CM029045">
    <property type="protein sequence ID" value="KAG2597645.1"/>
    <property type="molecule type" value="Genomic_DNA"/>
</dbReference>
<dbReference type="InterPro" id="IPR044526">
    <property type="entry name" value="NAKR1-3"/>
</dbReference>
<gene>
    <name evidence="3" type="ORF">PVAP13_5KG240500</name>
</gene>
<dbReference type="AlphaFoldDB" id="A0A8T0SKL4"/>
<evidence type="ECO:0000259" key="2">
    <source>
        <dbReference type="PROSITE" id="PS50846"/>
    </source>
</evidence>
<feature type="region of interest" description="Disordered" evidence="1">
    <location>
        <begin position="232"/>
        <end position="265"/>
    </location>
</feature>
<name>A0A8T0SKL4_PANVG</name>
<dbReference type="PANTHER" id="PTHR46119">
    <property type="entry name" value="OS08G0405700 PROTEIN"/>
    <property type="match status" value="1"/>
</dbReference>
<comment type="caution">
    <text evidence="3">The sequence shown here is derived from an EMBL/GenBank/DDBJ whole genome shotgun (WGS) entry which is preliminary data.</text>
</comment>
<dbReference type="Gene3D" id="3.30.70.100">
    <property type="match status" value="1"/>
</dbReference>
<feature type="compositionally biased region" description="Low complexity" evidence="1">
    <location>
        <begin position="233"/>
        <end position="248"/>
    </location>
</feature>
<dbReference type="InterPro" id="IPR036163">
    <property type="entry name" value="HMA_dom_sf"/>
</dbReference>
<accession>A0A8T0SKL4</accession>
<sequence length="354" mass="37866">MASLLRWKDKYVKEKLQGLSCSSSASTSVVVASGRAIDRHSPRLRDPHRRLPPSVPRPPGSPYYGSPASTSKDSSSSSLKQQKQLHHHHDDGKDKRKKKSAEGAAAGGGGSSSTPSEHKKNKKKQAVAQLQLVSPASSSRFLLNSSRLMMQSDDDITVVDSLPPIPSSPRRPSFIDDDDDITGADSLPPLPSPRPAFIDDDMFPNRGDRTSRPSVPAWPQLEARRVELFPEPSAGAAASSSSSSSSSETGRRAAAGEKTAMTRSCSTRTGQHQVVVLRVSLHCKGCAGKVRKHISKMEGVSSFDIDIATKKVTVVGDVTPLGVLNSISKVKSAQFWPDHSLSSLSTPPRASASF</sequence>
<feature type="domain" description="HMA" evidence="2">
    <location>
        <begin position="272"/>
        <end position="338"/>
    </location>
</feature>
<dbReference type="GO" id="GO:0046872">
    <property type="term" value="F:metal ion binding"/>
    <property type="evidence" value="ECO:0007669"/>
    <property type="project" value="InterPro"/>
</dbReference>
<feature type="compositionally biased region" description="Low complexity" evidence="1">
    <location>
        <begin position="20"/>
        <end position="33"/>
    </location>
</feature>